<keyword evidence="3 5" id="KW-1133">Transmembrane helix</keyword>
<keyword evidence="4 5" id="KW-0472">Membrane</keyword>
<organism evidence="6 7">
    <name type="scientific">Bursaphelenchus okinawaensis</name>
    <dbReference type="NCBI Taxonomy" id="465554"/>
    <lineage>
        <taxon>Eukaryota</taxon>
        <taxon>Metazoa</taxon>
        <taxon>Ecdysozoa</taxon>
        <taxon>Nematoda</taxon>
        <taxon>Chromadorea</taxon>
        <taxon>Rhabditida</taxon>
        <taxon>Tylenchina</taxon>
        <taxon>Tylenchomorpha</taxon>
        <taxon>Aphelenchoidea</taxon>
        <taxon>Aphelenchoididae</taxon>
        <taxon>Bursaphelenchus</taxon>
    </lineage>
</organism>
<feature type="transmembrane region" description="Helical" evidence="5">
    <location>
        <begin position="139"/>
        <end position="157"/>
    </location>
</feature>
<evidence type="ECO:0000256" key="3">
    <source>
        <dbReference type="ARBA" id="ARBA00022989"/>
    </source>
</evidence>
<accession>A0A811KQS5</accession>
<evidence type="ECO:0000313" key="7">
    <source>
        <dbReference type="Proteomes" id="UP000614601"/>
    </source>
</evidence>
<evidence type="ECO:0000256" key="5">
    <source>
        <dbReference type="SAM" id="Phobius"/>
    </source>
</evidence>
<dbReference type="GO" id="GO:0022841">
    <property type="term" value="F:potassium ion leak channel activity"/>
    <property type="evidence" value="ECO:0007669"/>
    <property type="project" value="TreeGrafter"/>
</dbReference>
<feature type="transmembrane region" description="Helical" evidence="5">
    <location>
        <begin position="226"/>
        <end position="246"/>
    </location>
</feature>
<evidence type="ECO:0000256" key="1">
    <source>
        <dbReference type="ARBA" id="ARBA00004141"/>
    </source>
</evidence>
<dbReference type="PANTHER" id="PTHR11003:SF150">
    <property type="entry name" value="PROTEIN CBG08159"/>
    <property type="match status" value="1"/>
</dbReference>
<dbReference type="SUPFAM" id="SSF81324">
    <property type="entry name" value="Voltage-gated potassium channels"/>
    <property type="match status" value="2"/>
</dbReference>
<evidence type="ECO:0000256" key="2">
    <source>
        <dbReference type="ARBA" id="ARBA00022692"/>
    </source>
</evidence>
<keyword evidence="7" id="KW-1185">Reference proteome</keyword>
<dbReference type="EMBL" id="CAJFDH010000003">
    <property type="protein sequence ID" value="CAD5217661.1"/>
    <property type="molecule type" value="Genomic_DNA"/>
</dbReference>
<comment type="caution">
    <text evidence="6">The sequence shown here is derived from an EMBL/GenBank/DDBJ whole genome shotgun (WGS) entry which is preliminary data.</text>
</comment>
<feature type="transmembrane region" description="Helical" evidence="5">
    <location>
        <begin position="16"/>
        <end position="38"/>
    </location>
</feature>
<dbReference type="Proteomes" id="UP000614601">
    <property type="component" value="Unassembled WGS sequence"/>
</dbReference>
<dbReference type="GO" id="GO:0030322">
    <property type="term" value="P:stabilization of membrane potential"/>
    <property type="evidence" value="ECO:0007669"/>
    <property type="project" value="TreeGrafter"/>
</dbReference>
<protein>
    <recommendedName>
        <fullName evidence="8">Ion_trans_2 domain-containing protein</fullName>
    </recommendedName>
</protein>
<dbReference type="PANTHER" id="PTHR11003">
    <property type="entry name" value="POTASSIUM CHANNEL, SUBFAMILY K"/>
    <property type="match status" value="1"/>
</dbReference>
<dbReference type="InterPro" id="IPR003280">
    <property type="entry name" value="2pore_dom_K_chnl"/>
</dbReference>
<dbReference type="GO" id="GO:0015271">
    <property type="term" value="F:outward rectifier potassium channel activity"/>
    <property type="evidence" value="ECO:0007669"/>
    <property type="project" value="TreeGrafter"/>
</dbReference>
<feature type="transmembrane region" description="Helical" evidence="5">
    <location>
        <begin position="169"/>
        <end position="188"/>
    </location>
</feature>
<dbReference type="Gene3D" id="1.10.287.70">
    <property type="match status" value="1"/>
</dbReference>
<dbReference type="Proteomes" id="UP000783686">
    <property type="component" value="Unassembled WGS sequence"/>
</dbReference>
<dbReference type="AlphaFoldDB" id="A0A811KQS5"/>
<dbReference type="GO" id="GO:0005886">
    <property type="term" value="C:plasma membrane"/>
    <property type="evidence" value="ECO:0007669"/>
    <property type="project" value="TreeGrafter"/>
</dbReference>
<reference evidence="6" key="1">
    <citation type="submission" date="2020-09" db="EMBL/GenBank/DDBJ databases">
        <authorList>
            <person name="Kikuchi T."/>
        </authorList>
    </citation>
    <scope>NUCLEOTIDE SEQUENCE</scope>
    <source>
        <strain evidence="6">SH1</strain>
    </source>
</reference>
<evidence type="ECO:0000256" key="4">
    <source>
        <dbReference type="ARBA" id="ARBA00023136"/>
    </source>
</evidence>
<proteinExistence type="predicted"/>
<name>A0A811KQS5_9BILA</name>
<dbReference type="OrthoDB" id="297496at2759"/>
<evidence type="ECO:0000313" key="6">
    <source>
        <dbReference type="EMBL" id="CAD5217661.1"/>
    </source>
</evidence>
<gene>
    <name evidence="6" type="ORF">BOKJ2_LOCUS7199</name>
</gene>
<keyword evidence="2 5" id="KW-0812">Transmembrane</keyword>
<evidence type="ECO:0008006" key="8">
    <source>
        <dbReference type="Google" id="ProtNLM"/>
    </source>
</evidence>
<sequence>MGYIMMPRFQFAFRRTLFYLLLIFVYLILGSLVFFFLWKRGSHVKAIGSSTERLDFERAELLNVLYAEAIGRQEHDWSLLANQKLDAYEKSLSERIESGQIEPKQKIKPSFGLAFRHSFYLITTIGPVDIDDLNFESKLFSILYSAFGIPFVLLYLGQCARAITSIVSGLKQLLLLLVTVLFLVSIAYDVVEQSAEDTPFIDAVFSVFLQMSTIGCEDDKDELPSILLYITAVFGISAFSVTFMAIQQEIERFIGPYELQFTQQYGKMERAISGSRLEVLQEDDTEE</sequence>
<comment type="subcellular location">
    <subcellularLocation>
        <location evidence="1">Membrane</location>
        <topology evidence="1">Multi-pass membrane protein</topology>
    </subcellularLocation>
</comment>
<dbReference type="EMBL" id="CAJFCW020000003">
    <property type="protein sequence ID" value="CAG9108227.1"/>
    <property type="molecule type" value="Genomic_DNA"/>
</dbReference>